<evidence type="ECO:0000256" key="10">
    <source>
        <dbReference type="PIRNR" id="PIRNR006268"/>
    </source>
</evidence>
<dbReference type="Gene3D" id="3.10.520.10">
    <property type="entry name" value="ApbE-like domains"/>
    <property type="match status" value="1"/>
</dbReference>
<evidence type="ECO:0000256" key="4">
    <source>
        <dbReference type="ARBA" id="ARBA00022679"/>
    </source>
</evidence>
<keyword evidence="13" id="KW-1185">Reference proteome</keyword>
<dbReference type="EC" id="2.7.1.180" evidence="1 10"/>
<evidence type="ECO:0000313" key="12">
    <source>
        <dbReference type="EMBL" id="KRN59007.1"/>
    </source>
</evidence>
<evidence type="ECO:0000256" key="5">
    <source>
        <dbReference type="ARBA" id="ARBA00022723"/>
    </source>
</evidence>
<gene>
    <name evidence="12" type="ORF">IV45_GL000041</name>
</gene>
<dbReference type="PANTHER" id="PTHR30040:SF2">
    <property type="entry name" value="FAD:PROTEIN FMN TRANSFERASE"/>
    <property type="match status" value="1"/>
</dbReference>
<comment type="cofactor">
    <cofactor evidence="11">
        <name>Mg(2+)</name>
        <dbReference type="ChEBI" id="CHEBI:18420"/>
    </cofactor>
    <cofactor evidence="11">
        <name>Mn(2+)</name>
        <dbReference type="ChEBI" id="CHEBI:29035"/>
    </cofactor>
    <text evidence="11">Magnesium. Can also use manganese.</text>
</comment>
<dbReference type="InterPro" id="IPR024932">
    <property type="entry name" value="ApbE"/>
</dbReference>
<dbReference type="InterPro" id="IPR003374">
    <property type="entry name" value="ApbE-like_sf"/>
</dbReference>
<dbReference type="OrthoDB" id="9778595at2"/>
<dbReference type="EMBL" id="JQBW01000006">
    <property type="protein sequence ID" value="KRN59007.1"/>
    <property type="molecule type" value="Genomic_DNA"/>
</dbReference>
<keyword evidence="5 10" id="KW-0479">Metal-binding</keyword>
<evidence type="ECO:0000256" key="3">
    <source>
        <dbReference type="ARBA" id="ARBA00022630"/>
    </source>
</evidence>
<dbReference type="GO" id="GO:0046872">
    <property type="term" value="F:metal ion binding"/>
    <property type="evidence" value="ECO:0007669"/>
    <property type="project" value="UniProtKB-UniRule"/>
</dbReference>
<feature type="binding site" evidence="11">
    <location>
        <position position="147"/>
    </location>
    <ligand>
        <name>Mg(2+)</name>
        <dbReference type="ChEBI" id="CHEBI:18420"/>
    </ligand>
</feature>
<dbReference type="PATRIC" id="fig|396268.3.peg.42"/>
<evidence type="ECO:0000256" key="11">
    <source>
        <dbReference type="PIRSR" id="PIRSR006268-2"/>
    </source>
</evidence>
<dbReference type="GO" id="GO:0016740">
    <property type="term" value="F:transferase activity"/>
    <property type="evidence" value="ECO:0007669"/>
    <property type="project" value="UniProtKB-UniRule"/>
</dbReference>
<feature type="binding site" evidence="11">
    <location>
        <position position="267"/>
    </location>
    <ligand>
        <name>Mg(2+)</name>
        <dbReference type="ChEBI" id="CHEBI:18420"/>
    </ligand>
</feature>
<protein>
    <recommendedName>
        <fullName evidence="2 10">FAD:protein FMN transferase</fullName>
        <ecNumber evidence="1 10">2.7.1.180</ecNumber>
    </recommendedName>
    <alternativeName>
        <fullName evidence="8 10">Flavin transferase</fullName>
    </alternativeName>
</protein>
<evidence type="ECO:0000313" key="13">
    <source>
        <dbReference type="Proteomes" id="UP000050934"/>
    </source>
</evidence>
<dbReference type="PIRSF" id="PIRSF006268">
    <property type="entry name" value="ApbE"/>
    <property type="match status" value="1"/>
</dbReference>
<name>A0A0R2I1E4_9LACO</name>
<dbReference type="RefSeq" id="WP_057740273.1">
    <property type="nucleotide sequence ID" value="NZ_JQBW01000006.1"/>
</dbReference>
<dbReference type="PANTHER" id="PTHR30040">
    <property type="entry name" value="THIAMINE BIOSYNTHESIS LIPOPROTEIN APBE"/>
    <property type="match status" value="1"/>
</dbReference>
<evidence type="ECO:0000256" key="9">
    <source>
        <dbReference type="ARBA" id="ARBA00048540"/>
    </source>
</evidence>
<dbReference type="Pfam" id="PF02424">
    <property type="entry name" value="ApbE"/>
    <property type="match status" value="1"/>
</dbReference>
<keyword evidence="4 10" id="KW-0808">Transferase</keyword>
<evidence type="ECO:0000256" key="2">
    <source>
        <dbReference type="ARBA" id="ARBA00016337"/>
    </source>
</evidence>
<evidence type="ECO:0000256" key="7">
    <source>
        <dbReference type="ARBA" id="ARBA00022842"/>
    </source>
</evidence>
<comment type="catalytic activity">
    <reaction evidence="9 10">
        <text>L-threonyl-[protein] + FAD = FMN-L-threonyl-[protein] + AMP + H(+)</text>
        <dbReference type="Rhea" id="RHEA:36847"/>
        <dbReference type="Rhea" id="RHEA-COMP:11060"/>
        <dbReference type="Rhea" id="RHEA-COMP:11061"/>
        <dbReference type="ChEBI" id="CHEBI:15378"/>
        <dbReference type="ChEBI" id="CHEBI:30013"/>
        <dbReference type="ChEBI" id="CHEBI:57692"/>
        <dbReference type="ChEBI" id="CHEBI:74257"/>
        <dbReference type="ChEBI" id="CHEBI:456215"/>
        <dbReference type="EC" id="2.7.1.180"/>
    </reaction>
</comment>
<comment type="caution">
    <text evidence="12">The sequence shown here is derived from an EMBL/GenBank/DDBJ whole genome shotgun (WGS) entry which is preliminary data.</text>
</comment>
<evidence type="ECO:0000256" key="8">
    <source>
        <dbReference type="ARBA" id="ARBA00031306"/>
    </source>
</evidence>
<evidence type="ECO:0000256" key="6">
    <source>
        <dbReference type="ARBA" id="ARBA00022827"/>
    </source>
</evidence>
<proteinExistence type="inferred from homology"/>
<keyword evidence="7 10" id="KW-0460">Magnesium</keyword>
<comment type="similarity">
    <text evidence="10">Belongs to the ApbE family.</text>
</comment>
<reference evidence="12 13" key="1">
    <citation type="journal article" date="2015" name="Genome Announc.">
        <title>Expanding the biotechnology potential of lactobacilli through comparative genomics of 213 strains and associated genera.</title>
        <authorList>
            <person name="Sun Z."/>
            <person name="Harris H.M."/>
            <person name="McCann A."/>
            <person name="Guo C."/>
            <person name="Argimon S."/>
            <person name="Zhang W."/>
            <person name="Yang X."/>
            <person name="Jeffery I.B."/>
            <person name="Cooney J.C."/>
            <person name="Kagawa T.F."/>
            <person name="Liu W."/>
            <person name="Song Y."/>
            <person name="Salvetti E."/>
            <person name="Wrobel A."/>
            <person name="Rasinkangas P."/>
            <person name="Parkhill J."/>
            <person name="Rea M.C."/>
            <person name="O'Sullivan O."/>
            <person name="Ritari J."/>
            <person name="Douillard F.P."/>
            <person name="Paul Ross R."/>
            <person name="Yang R."/>
            <person name="Briner A.E."/>
            <person name="Felis G.E."/>
            <person name="de Vos W.M."/>
            <person name="Barrangou R."/>
            <person name="Klaenhammer T.R."/>
            <person name="Caufield P.W."/>
            <person name="Cui Y."/>
            <person name="Zhang H."/>
            <person name="O'Toole P.W."/>
        </authorList>
    </citation>
    <scope>NUCLEOTIDE SEQUENCE [LARGE SCALE GENOMIC DNA]</scope>
    <source>
        <strain evidence="12 13">DSM 17896</strain>
    </source>
</reference>
<dbReference type="AlphaFoldDB" id="A0A0R2I1E4"/>
<sequence>MTTKHLQLMGTIISLTIQQSTGDVHEELNWAAQQLRHFEAVFSANDDRSLLMKINANAGKRAVVVPRELFWLIEVGKRYSLFDQSNLNIAIGPLVKLWHIGFKDAHLPSDQAIKEKMKLTDPHDIFLDAQHSRVYLAKSGMEIDLGALAKGYFADLIAKGWRHDGVTSGMINLGGNVVVIGGNARAQNRPWVVGLQDPTKPMGQCIRTLSLKDRSIVTSGINQRNFTAHHHFYHHLLDPTTGYPFTTDLASLSIISRDSLTGELWTSILFGHDWSYIEQVVRQTAGIQAIAIDRDGRMRNLFD</sequence>
<accession>A0A0R2I1E4</accession>
<dbReference type="SUPFAM" id="SSF143631">
    <property type="entry name" value="ApbE-like"/>
    <property type="match status" value="1"/>
</dbReference>
<organism evidence="12 13">
    <name type="scientific">Limosilactobacillus secaliphilus</name>
    <dbReference type="NCBI Taxonomy" id="396268"/>
    <lineage>
        <taxon>Bacteria</taxon>
        <taxon>Bacillati</taxon>
        <taxon>Bacillota</taxon>
        <taxon>Bacilli</taxon>
        <taxon>Lactobacillales</taxon>
        <taxon>Lactobacillaceae</taxon>
        <taxon>Limosilactobacillus</taxon>
    </lineage>
</organism>
<dbReference type="STRING" id="396268.IV45_GL000041"/>
<keyword evidence="3 10" id="KW-0285">Flavoprotein</keyword>
<evidence type="ECO:0000256" key="1">
    <source>
        <dbReference type="ARBA" id="ARBA00011955"/>
    </source>
</evidence>
<dbReference type="Proteomes" id="UP000050934">
    <property type="component" value="Unassembled WGS sequence"/>
</dbReference>
<keyword evidence="6 10" id="KW-0274">FAD</keyword>